<evidence type="ECO:0000313" key="6">
    <source>
        <dbReference type="Proteomes" id="UP001139179"/>
    </source>
</evidence>
<dbReference type="InterPro" id="IPR029756">
    <property type="entry name" value="MTH1187/YkoF-like"/>
</dbReference>
<dbReference type="GO" id="GO:0005829">
    <property type="term" value="C:cytosol"/>
    <property type="evidence" value="ECO:0007669"/>
    <property type="project" value="TreeGrafter"/>
</dbReference>
<feature type="transmembrane region" description="Helical" evidence="3">
    <location>
        <begin position="144"/>
        <end position="164"/>
    </location>
</feature>
<sequence>MKVRGLSYQKGIFYIGKQHVACAYHEKSRLKSWLKPLSAKTLLLMGKQIFFSMPLWFKLLSLVVLGSVFIPKLLAASFAGWEGLPYYVLLYFMFGTHFIFPAQLRRYHGAEHKVFSTKGVIRRAGMPRIKRAAITNRYCSTNTVVIYFSSVLVLTIVISCFNGVGEPSLALASYMAVAAIPVVATLMTKKGFRWLENLILRISYWLQIHITTAEPEHQHLLASIESYRKLAAKEFPERLVVKRPIRIKEEKHMAIVDVTIIPIGTEDPSVSAHVAEVHQVLKQYEGKITYQLTPMSTLIEGELPVLFEVIQAIHEVPFQHGVKRVATNIRIDDRRDKVSTMDGKLAAVQGKLAEKTEPAAIEKNQTEESVAPLQK</sequence>
<evidence type="ECO:0000313" key="5">
    <source>
        <dbReference type="EMBL" id="MCM3712914.1"/>
    </source>
</evidence>
<keyword evidence="3" id="KW-0812">Transmembrane</keyword>
<dbReference type="Proteomes" id="UP001139179">
    <property type="component" value="Unassembled WGS sequence"/>
</dbReference>
<feature type="domain" description="Thiamine-binding protein" evidence="4">
    <location>
        <begin position="256"/>
        <end position="349"/>
    </location>
</feature>
<reference evidence="5" key="1">
    <citation type="submission" date="2022-05" db="EMBL/GenBank/DDBJ databases">
        <title>Comparative Genomics of Spacecraft Associated Microbes.</title>
        <authorList>
            <person name="Tran M.T."/>
            <person name="Wright A."/>
            <person name="Seuylemezian A."/>
            <person name="Eisen J."/>
            <person name="Coil D."/>
        </authorList>
    </citation>
    <scope>NUCLEOTIDE SEQUENCE</scope>
    <source>
        <strain evidence="5">214.1.1</strain>
    </source>
</reference>
<dbReference type="EMBL" id="JAMBOL010000001">
    <property type="protein sequence ID" value="MCM3712914.1"/>
    <property type="molecule type" value="Genomic_DNA"/>
</dbReference>
<dbReference type="InterPro" id="IPR002767">
    <property type="entry name" value="Thiamine_BP"/>
</dbReference>
<evidence type="ECO:0000256" key="1">
    <source>
        <dbReference type="ARBA" id="ARBA00010272"/>
    </source>
</evidence>
<comment type="caution">
    <text evidence="5">The sequence shown here is derived from an EMBL/GenBank/DDBJ whole genome shotgun (WGS) entry which is preliminary data.</text>
</comment>
<dbReference type="AlphaFoldDB" id="A0A9X2DLG8"/>
<dbReference type="Pfam" id="PF07136">
    <property type="entry name" value="DUF1385"/>
    <property type="match status" value="1"/>
</dbReference>
<feature type="transmembrane region" description="Helical" evidence="3">
    <location>
        <begin position="84"/>
        <end position="104"/>
    </location>
</feature>
<accession>A0A9X2DLG8</accession>
<gene>
    <name evidence="5" type="ORF">M3202_02385</name>
</gene>
<protein>
    <submittedName>
        <fullName evidence="5">MTH1187 family thiamine-binding protein</fullName>
    </submittedName>
</protein>
<keyword evidence="3" id="KW-1133">Transmembrane helix</keyword>
<dbReference type="InterPro" id="IPR051614">
    <property type="entry name" value="UPF0045_domain"/>
</dbReference>
<dbReference type="PANTHER" id="PTHR33777:SF1">
    <property type="entry name" value="UPF0045 PROTEIN ECM15"/>
    <property type="match status" value="1"/>
</dbReference>
<dbReference type="Pfam" id="PF01910">
    <property type="entry name" value="Thiamine_BP"/>
    <property type="match status" value="1"/>
</dbReference>
<dbReference type="Gene3D" id="3.30.70.930">
    <property type="match status" value="1"/>
</dbReference>
<evidence type="ECO:0000256" key="2">
    <source>
        <dbReference type="SAM" id="MobiDB-lite"/>
    </source>
</evidence>
<feature type="transmembrane region" description="Helical" evidence="3">
    <location>
        <begin position="170"/>
        <end position="188"/>
    </location>
</feature>
<feature type="region of interest" description="Disordered" evidence="2">
    <location>
        <begin position="356"/>
        <end position="375"/>
    </location>
</feature>
<name>A0A9X2DLG8_9BACI</name>
<keyword evidence="6" id="KW-1185">Reference proteome</keyword>
<dbReference type="PANTHER" id="PTHR33777">
    <property type="entry name" value="UPF0045 PROTEIN ECM15"/>
    <property type="match status" value="1"/>
</dbReference>
<keyword evidence="3" id="KW-0472">Membrane</keyword>
<comment type="similarity">
    <text evidence="1">Belongs to the UPF0045 family.</text>
</comment>
<feature type="transmembrane region" description="Helical" evidence="3">
    <location>
        <begin position="55"/>
        <end position="78"/>
    </location>
</feature>
<organism evidence="5 6">
    <name type="scientific">Halalkalibacter oceani</name>
    <dbReference type="NCBI Taxonomy" id="1653776"/>
    <lineage>
        <taxon>Bacteria</taxon>
        <taxon>Bacillati</taxon>
        <taxon>Bacillota</taxon>
        <taxon>Bacilli</taxon>
        <taxon>Bacillales</taxon>
        <taxon>Bacillaceae</taxon>
        <taxon>Halalkalibacter</taxon>
    </lineage>
</organism>
<evidence type="ECO:0000259" key="4">
    <source>
        <dbReference type="Pfam" id="PF01910"/>
    </source>
</evidence>
<evidence type="ECO:0000256" key="3">
    <source>
        <dbReference type="SAM" id="Phobius"/>
    </source>
</evidence>
<dbReference type="SUPFAM" id="SSF89957">
    <property type="entry name" value="MTH1187/YkoF-like"/>
    <property type="match status" value="1"/>
</dbReference>
<dbReference type="InterPro" id="IPR010787">
    <property type="entry name" value="DUF1385"/>
</dbReference>
<dbReference type="NCBIfam" id="TIGR00106">
    <property type="entry name" value="MTH1187 family thiamine-binding protein"/>
    <property type="match status" value="1"/>
</dbReference>
<proteinExistence type="inferred from homology"/>